<organism evidence="2 3">
    <name type="scientific">Paenibacillus popilliae ATCC 14706</name>
    <dbReference type="NCBI Taxonomy" id="1212764"/>
    <lineage>
        <taxon>Bacteria</taxon>
        <taxon>Bacillati</taxon>
        <taxon>Bacillota</taxon>
        <taxon>Bacilli</taxon>
        <taxon>Bacillales</taxon>
        <taxon>Paenibacillaceae</taxon>
        <taxon>Paenibacillus</taxon>
    </lineage>
</organism>
<dbReference type="RefSeq" id="WP_006286987.1">
    <property type="nucleotide sequence ID" value="NZ_BALG01000196.1"/>
</dbReference>
<feature type="compositionally biased region" description="Low complexity" evidence="1">
    <location>
        <begin position="40"/>
        <end position="61"/>
    </location>
</feature>
<evidence type="ECO:0000313" key="2">
    <source>
        <dbReference type="EMBL" id="GAC43356.1"/>
    </source>
</evidence>
<keyword evidence="3" id="KW-1185">Reference proteome</keyword>
<dbReference type="Proteomes" id="UP000029453">
    <property type="component" value="Unassembled WGS sequence"/>
</dbReference>
<evidence type="ECO:0000313" key="3">
    <source>
        <dbReference type="Proteomes" id="UP000029453"/>
    </source>
</evidence>
<reference evidence="2 3" key="1">
    <citation type="submission" date="2012-10" db="EMBL/GenBank/DDBJ databases">
        <title>Draft Genome Sequence of Paenibacillus popilliae ATCC 14706T.</title>
        <authorList>
            <person name="Iiyama K."/>
            <person name="Mori K."/>
            <person name="Mon H."/>
            <person name="Chieda Y."/>
            <person name="Lee J.M."/>
            <person name="Kusakabe T."/>
            <person name="Tashiro K."/>
            <person name="Asano S."/>
            <person name="Yasunaga-Aoki C."/>
            <person name="Shimizu S."/>
        </authorList>
    </citation>
    <scope>NUCLEOTIDE SEQUENCE [LARGE SCALE GENOMIC DNA]</scope>
    <source>
        <strain evidence="2 3">ATCC 14706</strain>
    </source>
</reference>
<feature type="region of interest" description="Disordered" evidence="1">
    <location>
        <begin position="23"/>
        <end position="69"/>
    </location>
</feature>
<protein>
    <submittedName>
        <fullName evidence="2">Non-ribosomal peptide synthetase module</fullName>
    </submittedName>
</protein>
<accession>M9LQR4</accession>
<dbReference type="AlphaFoldDB" id="M9LQR4"/>
<comment type="caution">
    <text evidence="2">The sequence shown here is derived from an EMBL/GenBank/DDBJ whole genome shotgun (WGS) entry which is preliminary data.</text>
</comment>
<sequence length="170" mass="18414">MDPANSWAFKKINAEIARKKALGKTLKKTPKKIPAKTSAKTNGKNSGKSAGKASKATANTGWDMVKGGSTIHGRRYSEHALERMAPNSLQVRAELEKRALERGFVRGTDRFNDFVKPRGIPPMVVEDVIKSVKPIPGKNPGTLDYIGNGIKVVTNRSGEVVTVFLSSGVR</sequence>
<name>M9LQR4_PAEPP</name>
<evidence type="ECO:0000256" key="1">
    <source>
        <dbReference type="SAM" id="MobiDB-lite"/>
    </source>
</evidence>
<feature type="compositionally biased region" description="Basic residues" evidence="1">
    <location>
        <begin position="23"/>
        <end position="34"/>
    </location>
</feature>
<proteinExistence type="predicted"/>
<dbReference type="EMBL" id="BALG01000196">
    <property type="protein sequence ID" value="GAC43356.1"/>
    <property type="molecule type" value="Genomic_DNA"/>
</dbReference>
<gene>
    <name evidence="2" type="ORF">PPOP_2723</name>
</gene>